<name>A0ACD6B9T0_9ACTN</name>
<keyword evidence="2" id="KW-0547">Nucleotide-binding</keyword>
<feature type="binding site" evidence="2">
    <location>
        <position position="228"/>
    </location>
    <ligand>
        <name>FAD</name>
        <dbReference type="ChEBI" id="CHEBI:57692"/>
    </ligand>
</feature>
<accession>W2EQU4</accession>
<feature type="binding site" evidence="2">
    <location>
        <position position="386"/>
    </location>
    <ligand>
        <name>FAD</name>
        <dbReference type="ChEBI" id="CHEBI:57692"/>
    </ligand>
</feature>
<accession>A0ACD6B9T0</accession>
<feature type="binding site" evidence="2">
    <location>
        <position position="99"/>
    </location>
    <ligand>
        <name>FAD</name>
        <dbReference type="ChEBI" id="CHEBI:57692"/>
    </ligand>
</feature>
<feature type="binding site" evidence="2">
    <location>
        <position position="95"/>
    </location>
    <ligand>
        <name>FAD</name>
        <dbReference type="ChEBI" id="CHEBI:57692"/>
    </ligand>
</feature>
<dbReference type="EMBL" id="AWEV01000157">
    <property type="protein sequence ID" value="ETK34063.1"/>
    <property type="molecule type" value="Genomic_DNA"/>
</dbReference>
<feature type="disulfide bond" description="Interchain" evidence="2">
    <location>
        <position position="544"/>
    </location>
</feature>
<keyword evidence="2" id="KW-0274">FAD</keyword>
<keyword evidence="2" id="KW-0002">3D-structure</keyword>
<feature type="binding site" evidence="2">
    <location>
        <position position="89"/>
    </location>
    <ligand>
        <name>FAD</name>
        <dbReference type="ChEBI" id="CHEBI:57692"/>
    </ligand>
</feature>
<reference evidence="2" key="2">
    <citation type="journal article" date="2017" name="ACS Chem. Biol.">
        <title>Two Flavoenzymes Catalyze the Post-Translational Generation of 5-Chlorotryptophan and 2-Aminovinyl-Cysteine during NAI-107 Biosynthesis.</title>
        <authorList>
            <person name="Ortega M.A."/>
            <person name="Cogan D.P."/>
            <person name="Mukherjee S."/>
            <person name="Garg N."/>
            <person name="Li B."/>
            <person name="Thibodeaux G.N."/>
            <person name="Maffioli S.I."/>
            <person name="Donadio S."/>
            <person name="Sosio M."/>
            <person name="Escano J."/>
            <person name="Smith L."/>
            <person name="Nair S.K."/>
            <person name="van der Donk W.A."/>
        </authorList>
    </citation>
    <scope>X-RAY CRYSTALLOGRAPHY (1.88 ANGSTROMS) OF 28-568 IN COMPLEX WITH FAD</scope>
    <scope>DISULFIDE BONDS</scope>
</reference>
<feature type="binding site" evidence="2">
    <location>
        <position position="92"/>
    </location>
    <ligand>
        <name>FAD</name>
        <dbReference type="ChEBI" id="CHEBI:57692"/>
    </ligand>
</feature>
<feature type="binding site" evidence="2">
    <location>
        <position position="67"/>
    </location>
    <ligand>
        <name>FAD</name>
        <dbReference type="ChEBI" id="CHEBI:57692"/>
    </ligand>
</feature>
<proteinExistence type="evidence at protein level"/>
<gene>
    <name evidence="1" type="primary">mlbH</name>
    <name evidence="1" type="ORF">MPTA5024_21495</name>
</gene>
<sequence length="568" mass="62114">MARSEESNTLARLFDVLGDDAAAAREWVTEPHRLIASNERLGTAPEAPADDDPGAIRTVGVIGGGTAGYLTALALKAKRPWLDVALVESADIPIIGVGEATVSYMVMFLHHYLGIDPAEFYQHVRPTWKLGIRFEWGSRPEGFVAPFDWGTGSVGLVGSLRETGNVNEATLQAMLMTEDRVPVYRGEGGHVSLMKYLPFAYHMDNARLVRYLTELAARRGVRHVDATVAEVRLDGPDHVGGLITTDGRRLHYDFYVDCTGFRSLLLEKALGIPFESYASSLFTDAAVTGTLAHGGHLKPYTTATTMNAGWCWTIPTPESDHLGYVFSSAAIDPDDAAAEMARRFPGVTREALVRFRSGRHREAWRGNVMAVGNSYAFVEPLESSGLLMIATAVQILVSLLPSSRRDPLPSDAANQALAHRWDAIRWFLSIHYRFNGRLDTPFWKEARAETDISGIEPLLRLFAAGAPLTGRDSFTRYLADGAAPLFYGLEGVDTLLLGQEVPARLLPPREPPEQWRARAAAARSLASRGLRQSEALDAYAADPCLNAELLSDSDSWAGERVAVRAGLR</sequence>
<keyword evidence="2" id="KW-0285">Flavoprotein</keyword>
<comment type="caution">
    <text evidence="1">The sequence shown here is derived from an EMBL/GenBank/DDBJ whole genome shotgun (WGS) entry which is preliminary data.</text>
</comment>
<reference evidence="1" key="1">
    <citation type="journal article" date="2014" name="Genome Announc.">
        <title>Draft Genome Sequence of the Microbispora sp. Strain ATCC-PTA-5024, Producing the Lantibiotic NAI-107.</title>
        <authorList>
            <person name="Sosio M."/>
            <person name="Gallo G."/>
            <person name="Pozzi R."/>
            <person name="Serina S."/>
            <person name="Monciardini P."/>
            <person name="Bera A."/>
            <person name="Stegmann E."/>
            <person name="Weber T."/>
        </authorList>
    </citation>
    <scope>NUCLEOTIDE SEQUENCE</scope>
    <source>
        <strain evidence="1">ATCC PTA-5024</strain>
    </source>
</reference>
<dbReference type="PDB" id="5UAO">
    <property type="method" value="X-ray"/>
    <property type="resolution" value="1.88 A"/>
    <property type="chains" value="A/B/C/D=28-568"/>
</dbReference>
<evidence type="ECO:0007829" key="2">
    <source>
        <dbReference type="PDB" id="5UAO"/>
    </source>
</evidence>
<evidence type="ECO:0000313" key="1">
    <source>
        <dbReference type="EMBL" id="ETK34063.1"/>
    </source>
</evidence>
<organism evidence="1">
    <name type="scientific">Microbispora sp. ATCC PTA-5024</name>
    <dbReference type="NCBI Taxonomy" id="316330"/>
    <lineage>
        <taxon>Bacteria</taxon>
        <taxon>Bacillati</taxon>
        <taxon>Actinomycetota</taxon>
        <taxon>Actinomycetes</taxon>
        <taxon>Streptosporangiales</taxon>
        <taxon>Streptosporangiaceae</taxon>
        <taxon>Microbispora</taxon>
    </lineage>
</organism>
<feature type="binding site" evidence="2">
    <location>
        <position position="100"/>
    </location>
    <ligand>
        <name>FAD</name>
        <dbReference type="ChEBI" id="CHEBI:57692"/>
    </ligand>
</feature>
<feature type="binding site" evidence="2">
    <location>
        <position position="373"/>
    </location>
    <ligand>
        <name>FAD</name>
        <dbReference type="ChEBI" id="CHEBI:57692"/>
    </ligand>
</feature>
<protein>
    <submittedName>
        <fullName evidence="1">Tryptophane-5-halogenase</fullName>
    </submittedName>
</protein>